<reference evidence="3" key="1">
    <citation type="journal article" date="2019" name="Int. J. Syst. Evol. Microbiol.">
        <title>The Global Catalogue of Microorganisms (GCM) 10K type strain sequencing project: providing services to taxonomists for standard genome sequencing and annotation.</title>
        <authorList>
            <consortium name="The Broad Institute Genomics Platform"/>
            <consortium name="The Broad Institute Genome Sequencing Center for Infectious Disease"/>
            <person name="Wu L."/>
            <person name="Ma J."/>
        </authorList>
    </citation>
    <scope>NUCLEOTIDE SEQUENCE [LARGE SCALE GENOMIC DNA]</scope>
    <source>
        <strain evidence="3">CGMCC 1.12449</strain>
    </source>
</reference>
<sequence length="278" mass="30117">MRFPLPLRPLLFAFALLSGQAAFANPELEVADRGTVPTCSVTDALPADMAKRAAELGYVREELMPSTVTTPQFRGRLRCAKTLDGYGKMIGIALVEDFLLEGAKVRALYQGDTIVFSLAGTTPAATYPTRKGELRCYRSGAAAVIQCTTGFGPKAASMLVLQNQNEEYLLGLSVSAYDWPEQRGMPKGSVLFRAGENPPLSIGWVNQSLADAEDVNAWTAIFEGKAFTDALLQQKGPVPVEIELALADGQLVKQAFDFAEMISLYRAMAALTREMPAR</sequence>
<name>A0ABW4MD34_9SPHN</name>
<protein>
    <recommendedName>
        <fullName evidence="4">DUF4893 domain-containing protein</fullName>
    </recommendedName>
</protein>
<gene>
    <name evidence="2" type="ORF">ACFSAG_08485</name>
</gene>
<evidence type="ECO:0000256" key="1">
    <source>
        <dbReference type="SAM" id="SignalP"/>
    </source>
</evidence>
<feature type="signal peptide" evidence="1">
    <location>
        <begin position="1"/>
        <end position="24"/>
    </location>
</feature>
<proteinExistence type="predicted"/>
<dbReference type="RefSeq" id="WP_381513506.1">
    <property type="nucleotide sequence ID" value="NZ_JBHUEL010000008.1"/>
</dbReference>
<keyword evidence="3" id="KW-1185">Reference proteome</keyword>
<comment type="caution">
    <text evidence="2">The sequence shown here is derived from an EMBL/GenBank/DDBJ whole genome shotgun (WGS) entry which is preliminary data.</text>
</comment>
<organism evidence="2 3">
    <name type="scientific">Sphingorhabdus buctiana</name>
    <dbReference type="NCBI Taxonomy" id="1508805"/>
    <lineage>
        <taxon>Bacteria</taxon>
        <taxon>Pseudomonadati</taxon>
        <taxon>Pseudomonadota</taxon>
        <taxon>Alphaproteobacteria</taxon>
        <taxon>Sphingomonadales</taxon>
        <taxon>Sphingomonadaceae</taxon>
        <taxon>Sphingorhabdus</taxon>
    </lineage>
</organism>
<evidence type="ECO:0000313" key="2">
    <source>
        <dbReference type="EMBL" id="MFD1766877.1"/>
    </source>
</evidence>
<keyword evidence="1" id="KW-0732">Signal</keyword>
<dbReference type="EMBL" id="JBHUEL010000008">
    <property type="protein sequence ID" value="MFD1766877.1"/>
    <property type="molecule type" value="Genomic_DNA"/>
</dbReference>
<accession>A0ABW4MD34</accession>
<evidence type="ECO:0000313" key="3">
    <source>
        <dbReference type="Proteomes" id="UP001597215"/>
    </source>
</evidence>
<evidence type="ECO:0008006" key="4">
    <source>
        <dbReference type="Google" id="ProtNLM"/>
    </source>
</evidence>
<dbReference type="Proteomes" id="UP001597215">
    <property type="component" value="Unassembled WGS sequence"/>
</dbReference>
<feature type="chain" id="PRO_5045615482" description="DUF4893 domain-containing protein" evidence="1">
    <location>
        <begin position="25"/>
        <end position="278"/>
    </location>
</feature>